<keyword evidence="3" id="KW-0479">Metal-binding</keyword>
<evidence type="ECO:0000256" key="5">
    <source>
        <dbReference type="ARBA" id="ARBA00023004"/>
    </source>
</evidence>
<reference evidence="7" key="1">
    <citation type="journal article" date="2014" name="Nat. Commun.">
        <title>The emerging biofuel crop Camelina sativa retains a highly undifferentiated hexaploid genome structure.</title>
        <authorList>
            <person name="Kagale S."/>
            <person name="Koh C."/>
            <person name="Nixon J."/>
            <person name="Bollina V."/>
            <person name="Clarke W.E."/>
            <person name="Tuteja R."/>
            <person name="Spillane C."/>
            <person name="Robinson S.J."/>
            <person name="Links M.G."/>
            <person name="Clarke C."/>
            <person name="Higgins E.E."/>
            <person name="Huebert T."/>
            <person name="Sharpe A.G."/>
            <person name="Parkin I.A."/>
        </authorList>
    </citation>
    <scope>NUCLEOTIDE SEQUENCE [LARGE SCALE GENOMIC DNA]</scope>
    <source>
        <strain evidence="7">cv. DH55</strain>
    </source>
</reference>
<sequence length="229" mass="25322">MQHSLRSDLLRSKTSSSHSHLLPQTKNVNISRRVLINPFKITTLPDLPPLFKSPVTPPPVKLKPTHPNLNPLQKLAASMLDKIESSIVIPMEQNRPLPKPTDPAVQLSGNFAPVQECPVQNGLEVVGQIPSCLRGVYVRNGANPMFPPLAGHHLFDGDGMIHAVSIGSDNKVSYSCRYTKTNRLVEETKLGRSVFPKPIGELHGHSGLARLALFRRKKVEEDIKPGYFK</sequence>
<evidence type="ECO:0000256" key="2">
    <source>
        <dbReference type="ARBA" id="ARBA00006787"/>
    </source>
</evidence>
<dbReference type="Pfam" id="PF03055">
    <property type="entry name" value="RPE65"/>
    <property type="match status" value="1"/>
</dbReference>
<feature type="region of interest" description="Disordered" evidence="6">
    <location>
        <begin position="1"/>
        <end position="24"/>
    </location>
</feature>
<evidence type="ECO:0000256" key="1">
    <source>
        <dbReference type="ARBA" id="ARBA00001954"/>
    </source>
</evidence>
<reference evidence="8" key="2">
    <citation type="submission" date="2025-08" db="UniProtKB">
        <authorList>
            <consortium name="RefSeq"/>
        </authorList>
    </citation>
    <scope>IDENTIFICATION</scope>
    <source>
        <tissue evidence="8">Leaf</tissue>
    </source>
</reference>
<proteinExistence type="inferred from homology"/>
<comment type="similarity">
    <text evidence="2">Belongs to the carotenoid oxygenase family.</text>
</comment>
<keyword evidence="5" id="KW-0408">Iron</keyword>
<evidence type="ECO:0000313" key="8">
    <source>
        <dbReference type="RefSeq" id="XP_010424600.1"/>
    </source>
</evidence>
<dbReference type="PANTHER" id="PTHR10543">
    <property type="entry name" value="BETA-CAROTENE DIOXYGENASE"/>
    <property type="match status" value="1"/>
</dbReference>
<dbReference type="Proteomes" id="UP000694864">
    <property type="component" value="Chromosome 8"/>
</dbReference>
<comment type="cofactor">
    <cofactor evidence="1">
        <name>Fe(2+)</name>
        <dbReference type="ChEBI" id="CHEBI:29033"/>
    </cofactor>
</comment>
<name>A0ABM0TD82_CAMSA</name>
<accession>A0ABM0TD82</accession>
<gene>
    <name evidence="8" type="primary">LOC104709734</name>
</gene>
<evidence type="ECO:0000313" key="7">
    <source>
        <dbReference type="Proteomes" id="UP000694864"/>
    </source>
</evidence>
<keyword evidence="7" id="KW-1185">Reference proteome</keyword>
<keyword evidence="4" id="KW-0223">Dioxygenase</keyword>
<evidence type="ECO:0000256" key="3">
    <source>
        <dbReference type="ARBA" id="ARBA00022723"/>
    </source>
</evidence>
<protein>
    <submittedName>
        <fullName evidence="8">9-cis-epoxycarotenoid dioxygenase NCED6, chloroplastic-like</fullName>
    </submittedName>
</protein>
<feature type="compositionally biased region" description="Polar residues" evidence="6">
    <location>
        <begin position="12"/>
        <end position="24"/>
    </location>
</feature>
<dbReference type="InterPro" id="IPR004294">
    <property type="entry name" value="Carotenoid_Oase"/>
</dbReference>
<evidence type="ECO:0000256" key="4">
    <source>
        <dbReference type="ARBA" id="ARBA00022964"/>
    </source>
</evidence>
<dbReference type="PANTHER" id="PTHR10543:SF101">
    <property type="entry name" value="9-CIS-EPOXYCAROTENOID DIOXYGENASE NCED6, CHLOROPLASTIC"/>
    <property type="match status" value="1"/>
</dbReference>
<keyword evidence="4" id="KW-0560">Oxidoreductase</keyword>
<dbReference type="RefSeq" id="XP_010424600.1">
    <property type="nucleotide sequence ID" value="XM_010426298.2"/>
</dbReference>
<dbReference type="GeneID" id="104709734"/>
<evidence type="ECO:0000256" key="6">
    <source>
        <dbReference type="SAM" id="MobiDB-lite"/>
    </source>
</evidence>
<feature type="compositionally biased region" description="Basic and acidic residues" evidence="6">
    <location>
        <begin position="1"/>
        <end position="11"/>
    </location>
</feature>
<organism evidence="7 8">
    <name type="scientific">Camelina sativa</name>
    <name type="common">False flax</name>
    <name type="synonym">Myagrum sativum</name>
    <dbReference type="NCBI Taxonomy" id="90675"/>
    <lineage>
        <taxon>Eukaryota</taxon>
        <taxon>Viridiplantae</taxon>
        <taxon>Streptophyta</taxon>
        <taxon>Embryophyta</taxon>
        <taxon>Tracheophyta</taxon>
        <taxon>Spermatophyta</taxon>
        <taxon>Magnoliopsida</taxon>
        <taxon>eudicotyledons</taxon>
        <taxon>Gunneridae</taxon>
        <taxon>Pentapetalae</taxon>
        <taxon>rosids</taxon>
        <taxon>malvids</taxon>
        <taxon>Brassicales</taxon>
        <taxon>Brassicaceae</taxon>
        <taxon>Camelineae</taxon>
        <taxon>Camelina</taxon>
    </lineage>
</organism>